<evidence type="ECO:0000256" key="6">
    <source>
        <dbReference type="ARBA" id="ARBA00022777"/>
    </source>
</evidence>
<gene>
    <name evidence="13" type="ORF">UK23_05900</name>
</gene>
<proteinExistence type="predicted"/>
<feature type="domain" description="Histidine kinase/HSP90-like ATPase" evidence="11">
    <location>
        <begin position="262"/>
        <end position="349"/>
    </location>
</feature>
<keyword evidence="5" id="KW-0547">Nucleotide-binding</keyword>
<keyword evidence="10" id="KW-1133">Transmembrane helix</keyword>
<dbReference type="GO" id="GO:0046983">
    <property type="term" value="F:protein dimerization activity"/>
    <property type="evidence" value="ECO:0007669"/>
    <property type="project" value="InterPro"/>
</dbReference>
<keyword evidence="7" id="KW-0067">ATP-binding</keyword>
<dbReference type="InterPro" id="IPR011712">
    <property type="entry name" value="Sig_transdc_His_kin_sub3_dim/P"/>
</dbReference>
<evidence type="ECO:0000256" key="4">
    <source>
        <dbReference type="ARBA" id="ARBA00022679"/>
    </source>
</evidence>
<dbReference type="Pfam" id="PF07730">
    <property type="entry name" value="HisKA_3"/>
    <property type="match status" value="1"/>
</dbReference>
<evidence type="ECO:0000313" key="14">
    <source>
        <dbReference type="Proteomes" id="UP000033393"/>
    </source>
</evidence>
<dbReference type="Proteomes" id="UP000033393">
    <property type="component" value="Unassembled WGS sequence"/>
</dbReference>
<feature type="region of interest" description="Disordered" evidence="9">
    <location>
        <begin position="352"/>
        <end position="371"/>
    </location>
</feature>
<dbReference type="STRING" id="68170.GCA_000974445_05785"/>
<dbReference type="Pfam" id="PF02518">
    <property type="entry name" value="HATPase_c"/>
    <property type="match status" value="1"/>
</dbReference>
<keyword evidence="8" id="KW-0902">Two-component regulatory system</keyword>
<dbReference type="PATRIC" id="fig|68170.10.peg.6745"/>
<protein>
    <recommendedName>
        <fullName evidence="2">histidine kinase</fullName>
        <ecNumber evidence="2">2.7.13.3</ecNumber>
    </recommendedName>
</protein>
<dbReference type="Gene3D" id="1.20.5.1930">
    <property type="match status" value="1"/>
</dbReference>
<sequence length="371" mass="38352">MKPFVREVLTVGITTGVVLLTQDRPFPWSLWTAVGGSLLLPLRLRWPWLASLLCVPAVAGGLGWAPALVAQFRLGRKEKSIPVQVFWVSLLTVAAIAPVLLTETIPLGSLLLATAFAFGLAGAPTALGALVTTRKDLTQSLYETRRARAAELEAQETSARAAERARIAREIHDAVGHHATLIAVESAALAATAADPAVRETALRLRALAKESLSEMRAALGLLNSSDTSYPSLAELIDRARVAGVSVTLSESGEAALSPAVSRALFRVVQEALTNVTKHAPGAAVTVTVDRSSPVRVSVVNGPGSLPSLGDGGGAGLHGLSERVRLAGGTLTTSYRADGGFSVAAVLPPGKSKVDGQDSTFGGGARSSANA</sequence>
<dbReference type="OrthoDB" id="3574873at2"/>
<reference evidence="13 14" key="1">
    <citation type="submission" date="2015-02" db="EMBL/GenBank/DDBJ databases">
        <authorList>
            <person name="Ju K.-S."/>
            <person name="Doroghazi J.R."/>
            <person name="Metcalf W."/>
        </authorList>
    </citation>
    <scope>NUCLEOTIDE SEQUENCE [LARGE SCALE GENOMIC DNA]</scope>
    <source>
        <strain evidence="13 14">NRRL B-16140</strain>
    </source>
</reference>
<dbReference type="InterPro" id="IPR036890">
    <property type="entry name" value="HATPase_C_sf"/>
</dbReference>
<evidence type="ECO:0000256" key="9">
    <source>
        <dbReference type="SAM" id="MobiDB-lite"/>
    </source>
</evidence>
<evidence type="ECO:0000256" key="1">
    <source>
        <dbReference type="ARBA" id="ARBA00000085"/>
    </source>
</evidence>
<dbReference type="PANTHER" id="PTHR24421">
    <property type="entry name" value="NITRATE/NITRITE SENSOR PROTEIN NARX-RELATED"/>
    <property type="match status" value="1"/>
</dbReference>
<dbReference type="EC" id="2.7.13.3" evidence="2"/>
<dbReference type="RefSeq" id="WP_063778046.1">
    <property type="nucleotide sequence ID" value="NZ_JYJG01000029.1"/>
</dbReference>
<comment type="caution">
    <text evidence="13">The sequence shown here is derived from an EMBL/GenBank/DDBJ whole genome shotgun (WGS) entry which is preliminary data.</text>
</comment>
<keyword evidence="10" id="KW-0472">Membrane</keyword>
<feature type="transmembrane region" description="Helical" evidence="10">
    <location>
        <begin position="47"/>
        <end position="69"/>
    </location>
</feature>
<keyword evidence="3" id="KW-0597">Phosphoprotein</keyword>
<keyword evidence="4" id="KW-0808">Transferase</keyword>
<evidence type="ECO:0000256" key="7">
    <source>
        <dbReference type="ARBA" id="ARBA00022840"/>
    </source>
</evidence>
<evidence type="ECO:0000256" key="10">
    <source>
        <dbReference type="SAM" id="Phobius"/>
    </source>
</evidence>
<dbReference type="InterPro" id="IPR050482">
    <property type="entry name" value="Sensor_HK_TwoCompSys"/>
</dbReference>
<evidence type="ECO:0000313" key="13">
    <source>
        <dbReference type="EMBL" id="KJK51713.1"/>
    </source>
</evidence>
<dbReference type="EMBL" id="JYJG01000029">
    <property type="protein sequence ID" value="KJK51713.1"/>
    <property type="molecule type" value="Genomic_DNA"/>
</dbReference>
<feature type="transmembrane region" description="Helical" evidence="10">
    <location>
        <begin position="107"/>
        <end position="131"/>
    </location>
</feature>
<evidence type="ECO:0000256" key="5">
    <source>
        <dbReference type="ARBA" id="ARBA00022741"/>
    </source>
</evidence>
<dbReference type="CDD" id="cd16917">
    <property type="entry name" value="HATPase_UhpB-NarQ-NarX-like"/>
    <property type="match status" value="1"/>
</dbReference>
<evidence type="ECO:0000259" key="11">
    <source>
        <dbReference type="Pfam" id="PF02518"/>
    </source>
</evidence>
<dbReference type="GO" id="GO:0016020">
    <property type="term" value="C:membrane"/>
    <property type="evidence" value="ECO:0007669"/>
    <property type="project" value="InterPro"/>
</dbReference>
<evidence type="ECO:0000256" key="8">
    <source>
        <dbReference type="ARBA" id="ARBA00023012"/>
    </source>
</evidence>
<name>A0A0F0HDJ1_LENAE</name>
<dbReference type="PANTHER" id="PTHR24421:SF10">
    <property type="entry name" value="NITRATE_NITRITE SENSOR PROTEIN NARQ"/>
    <property type="match status" value="1"/>
</dbReference>
<dbReference type="Gene3D" id="3.30.565.10">
    <property type="entry name" value="Histidine kinase-like ATPase, C-terminal domain"/>
    <property type="match status" value="1"/>
</dbReference>
<organism evidence="13 14">
    <name type="scientific">Lentzea aerocolonigenes</name>
    <name type="common">Lechevalieria aerocolonigenes</name>
    <name type="synonym">Saccharothrix aerocolonigenes</name>
    <dbReference type="NCBI Taxonomy" id="68170"/>
    <lineage>
        <taxon>Bacteria</taxon>
        <taxon>Bacillati</taxon>
        <taxon>Actinomycetota</taxon>
        <taxon>Actinomycetes</taxon>
        <taxon>Pseudonocardiales</taxon>
        <taxon>Pseudonocardiaceae</taxon>
        <taxon>Lentzea</taxon>
    </lineage>
</organism>
<keyword evidence="6 13" id="KW-0418">Kinase</keyword>
<evidence type="ECO:0000256" key="3">
    <source>
        <dbReference type="ARBA" id="ARBA00022553"/>
    </source>
</evidence>
<dbReference type="eggNOG" id="COG4585">
    <property type="taxonomic scope" value="Bacteria"/>
</dbReference>
<dbReference type="GO" id="GO:0005524">
    <property type="term" value="F:ATP binding"/>
    <property type="evidence" value="ECO:0007669"/>
    <property type="project" value="UniProtKB-KW"/>
</dbReference>
<dbReference type="AlphaFoldDB" id="A0A0F0HDJ1"/>
<accession>A0A0F0HDJ1</accession>
<dbReference type="InterPro" id="IPR003594">
    <property type="entry name" value="HATPase_dom"/>
</dbReference>
<feature type="transmembrane region" description="Helical" evidence="10">
    <location>
        <begin position="81"/>
        <end position="101"/>
    </location>
</feature>
<dbReference type="GO" id="GO:0000155">
    <property type="term" value="F:phosphorelay sensor kinase activity"/>
    <property type="evidence" value="ECO:0007669"/>
    <property type="project" value="InterPro"/>
</dbReference>
<evidence type="ECO:0000256" key="2">
    <source>
        <dbReference type="ARBA" id="ARBA00012438"/>
    </source>
</evidence>
<evidence type="ECO:0000259" key="12">
    <source>
        <dbReference type="Pfam" id="PF07730"/>
    </source>
</evidence>
<comment type="catalytic activity">
    <reaction evidence="1">
        <text>ATP + protein L-histidine = ADP + protein N-phospho-L-histidine.</text>
        <dbReference type="EC" id="2.7.13.3"/>
    </reaction>
</comment>
<dbReference type="SUPFAM" id="SSF55874">
    <property type="entry name" value="ATPase domain of HSP90 chaperone/DNA topoisomerase II/histidine kinase"/>
    <property type="match status" value="1"/>
</dbReference>
<keyword evidence="14" id="KW-1185">Reference proteome</keyword>
<feature type="domain" description="Signal transduction histidine kinase subgroup 3 dimerisation and phosphoacceptor" evidence="12">
    <location>
        <begin position="163"/>
        <end position="226"/>
    </location>
</feature>
<keyword evidence="10" id="KW-0812">Transmembrane</keyword>